<keyword evidence="2" id="KW-1185">Reference proteome</keyword>
<proteinExistence type="predicted"/>
<dbReference type="AlphaFoldDB" id="A0A369IAF6"/>
<dbReference type="Proteomes" id="UP000253141">
    <property type="component" value="Unassembled WGS sequence"/>
</dbReference>
<evidence type="ECO:0000313" key="1">
    <source>
        <dbReference type="EMBL" id="RDB05850.1"/>
    </source>
</evidence>
<sequence>MVIAGVEGVVGRTSFFSYFRRFQPNSFLKFIPMKKSILLLLCISFLQFEASAAEVKVVTNKKATVEAASEQSSYRKRKRNRQRKGFLGGIFRKRNACDCPKN</sequence>
<name>A0A369IAF6_9BACT</name>
<comment type="caution">
    <text evidence="1">The sequence shown here is derived from an EMBL/GenBank/DDBJ whole genome shotgun (WGS) entry which is preliminary data.</text>
</comment>
<reference evidence="1 2" key="1">
    <citation type="submission" date="2018-07" db="EMBL/GenBank/DDBJ databases">
        <title>Genome analysis of Runella aurantiaca.</title>
        <authorList>
            <person name="Yang X."/>
        </authorList>
    </citation>
    <scope>NUCLEOTIDE SEQUENCE [LARGE SCALE GENOMIC DNA]</scope>
    <source>
        <strain evidence="1 2">YX9</strain>
    </source>
</reference>
<dbReference type="EMBL" id="QPIW01000007">
    <property type="protein sequence ID" value="RDB05850.1"/>
    <property type="molecule type" value="Genomic_DNA"/>
</dbReference>
<protein>
    <submittedName>
        <fullName evidence="1">Uncharacterized protein</fullName>
    </submittedName>
</protein>
<organism evidence="1 2">
    <name type="scientific">Runella aurantiaca</name>
    <dbReference type="NCBI Taxonomy" id="2282308"/>
    <lineage>
        <taxon>Bacteria</taxon>
        <taxon>Pseudomonadati</taxon>
        <taxon>Bacteroidota</taxon>
        <taxon>Cytophagia</taxon>
        <taxon>Cytophagales</taxon>
        <taxon>Spirosomataceae</taxon>
        <taxon>Runella</taxon>
    </lineage>
</organism>
<evidence type="ECO:0000313" key="2">
    <source>
        <dbReference type="Proteomes" id="UP000253141"/>
    </source>
</evidence>
<gene>
    <name evidence="1" type="ORF">DVG78_10565</name>
</gene>
<accession>A0A369IAF6</accession>